<name>A0A315WM36_GAMAF</name>
<organism evidence="1 2">
    <name type="scientific">Gambusia affinis</name>
    <name type="common">Western mosquitofish</name>
    <name type="synonym">Heterandria affinis</name>
    <dbReference type="NCBI Taxonomy" id="33528"/>
    <lineage>
        <taxon>Eukaryota</taxon>
        <taxon>Metazoa</taxon>
        <taxon>Chordata</taxon>
        <taxon>Craniata</taxon>
        <taxon>Vertebrata</taxon>
        <taxon>Euteleostomi</taxon>
        <taxon>Actinopterygii</taxon>
        <taxon>Neopterygii</taxon>
        <taxon>Teleostei</taxon>
        <taxon>Neoteleostei</taxon>
        <taxon>Acanthomorphata</taxon>
        <taxon>Ovalentaria</taxon>
        <taxon>Atherinomorphae</taxon>
        <taxon>Cyprinodontiformes</taxon>
        <taxon>Poeciliidae</taxon>
        <taxon>Poeciliinae</taxon>
        <taxon>Gambusia</taxon>
    </lineage>
</organism>
<dbReference type="Proteomes" id="UP000250572">
    <property type="component" value="Unassembled WGS sequence"/>
</dbReference>
<dbReference type="EMBL" id="NHOQ01000293">
    <property type="protein sequence ID" value="PWA31399.1"/>
    <property type="molecule type" value="Genomic_DNA"/>
</dbReference>
<feature type="non-terminal residue" evidence="1">
    <location>
        <position position="259"/>
    </location>
</feature>
<evidence type="ECO:0000313" key="1">
    <source>
        <dbReference type="EMBL" id="PWA31399.1"/>
    </source>
</evidence>
<evidence type="ECO:0000313" key="2">
    <source>
        <dbReference type="Proteomes" id="UP000250572"/>
    </source>
</evidence>
<dbReference type="SUPFAM" id="SSF48403">
    <property type="entry name" value="Ankyrin repeat"/>
    <property type="match status" value="1"/>
</dbReference>
<proteinExistence type="predicted"/>
<accession>A0A315WM36</accession>
<keyword evidence="2" id="KW-1185">Reference proteome</keyword>
<gene>
    <name evidence="1" type="ORF">CCH79_00002644</name>
</gene>
<reference evidence="1 2" key="1">
    <citation type="journal article" date="2018" name="G3 (Bethesda)">
        <title>A High-Quality Reference Genome for the Invasive Mosquitofish Gambusia affinis Using a Chicago Library.</title>
        <authorList>
            <person name="Hoffberg S.L."/>
            <person name="Troendle N.J."/>
            <person name="Glenn T.C."/>
            <person name="Mahmud O."/>
            <person name="Louha S."/>
            <person name="Chalopin D."/>
            <person name="Bennetzen J.L."/>
            <person name="Mauricio R."/>
        </authorList>
    </citation>
    <scope>NUCLEOTIDE SEQUENCE [LARGE SCALE GENOMIC DNA]</scope>
    <source>
        <strain evidence="1">NE01/NJP1002.9</strain>
        <tissue evidence="1">Muscle</tissue>
    </source>
</reference>
<comment type="caution">
    <text evidence="1">The sequence shown here is derived from an EMBL/GenBank/DDBJ whole genome shotgun (WGS) entry which is preliminary data.</text>
</comment>
<protein>
    <submittedName>
        <fullName evidence="1">Uncharacterized protein</fullName>
    </submittedName>
</protein>
<dbReference type="STRING" id="33528.ENSGAFP00000031595"/>
<dbReference type="AlphaFoldDB" id="A0A315WM36"/>
<dbReference type="InterPro" id="IPR036770">
    <property type="entry name" value="Ankyrin_rpt-contain_sf"/>
</dbReference>
<sequence>MCSDRTPLHEAAYQGRLLHLKTLMAQVNTLTLDGVSSLHEAWLTGRYACAKVLLDDFVLRHCQQMALHLSLTPAAVEITEPPSTPTTSWLHPSTKPLKKVTESVWSCCCCCRAEPRLIFEIPGVDLILYPAVRRLQGSGSGVPTLALDVGRSALCMLRFVLEKQTLLNFSWTSGQTEPAGMQREKLLSICRHQTARFDLLWRRELPALCLSFALSAFAAVLGDLVFAEPPASSFLTVSGTSSSTNDTSVCYIDLQSSIV</sequence>
<dbReference type="Gene3D" id="1.25.40.20">
    <property type="entry name" value="Ankyrin repeat-containing domain"/>
    <property type="match status" value="1"/>
</dbReference>